<keyword evidence="6 17" id="KW-0808">Transferase</keyword>
<dbReference type="GO" id="GO:0042276">
    <property type="term" value="P:error-prone translesion synthesis"/>
    <property type="evidence" value="ECO:0007669"/>
    <property type="project" value="TreeGrafter"/>
</dbReference>
<reference evidence="19 22" key="2">
    <citation type="submission" date="2018-01" db="EMBL/GenBank/DDBJ databases">
        <title>Complete genome sequence of Caulobacter flavus RHGG3.</title>
        <authorList>
            <person name="Yang E."/>
        </authorList>
    </citation>
    <scope>NUCLEOTIDE SEQUENCE [LARGE SCALE GENOMIC DNA]</scope>
    <source>
        <strain evidence="19 22">RHGG3</strain>
    </source>
</reference>
<comment type="subunit">
    <text evidence="3 17">Monomer.</text>
</comment>
<evidence type="ECO:0000256" key="5">
    <source>
        <dbReference type="ARBA" id="ARBA00022490"/>
    </source>
</evidence>
<feature type="domain" description="UmuC" evidence="18">
    <location>
        <begin position="8"/>
        <end position="188"/>
    </location>
</feature>
<evidence type="ECO:0000256" key="15">
    <source>
        <dbReference type="ARBA" id="ARBA00025589"/>
    </source>
</evidence>
<evidence type="ECO:0000256" key="11">
    <source>
        <dbReference type="ARBA" id="ARBA00022842"/>
    </source>
</evidence>
<evidence type="ECO:0000256" key="12">
    <source>
        <dbReference type="ARBA" id="ARBA00022932"/>
    </source>
</evidence>
<dbReference type="NCBIfam" id="NF002677">
    <property type="entry name" value="PRK02406.1"/>
    <property type="match status" value="1"/>
</dbReference>
<dbReference type="Gene3D" id="1.10.150.20">
    <property type="entry name" value="5' to 3' exonuclease, C-terminal subdomain"/>
    <property type="match status" value="1"/>
</dbReference>
<dbReference type="Pfam" id="PF00817">
    <property type="entry name" value="IMS"/>
    <property type="match status" value="1"/>
</dbReference>
<evidence type="ECO:0000256" key="17">
    <source>
        <dbReference type="HAMAP-Rule" id="MF_01113"/>
    </source>
</evidence>
<evidence type="ECO:0000313" key="20">
    <source>
        <dbReference type="EMBL" id="PLR09991.1"/>
    </source>
</evidence>
<dbReference type="InterPro" id="IPR043502">
    <property type="entry name" value="DNA/RNA_pol_sf"/>
</dbReference>
<protein>
    <recommendedName>
        <fullName evidence="17">DNA polymerase IV</fullName>
        <shortName evidence="17">Pol IV</shortName>
        <ecNumber evidence="17">2.7.7.7</ecNumber>
    </recommendedName>
</protein>
<dbReference type="SUPFAM" id="SSF56672">
    <property type="entry name" value="DNA/RNA polymerases"/>
    <property type="match status" value="1"/>
</dbReference>
<dbReference type="InterPro" id="IPR022880">
    <property type="entry name" value="DNApol_IV"/>
</dbReference>
<dbReference type="KEGG" id="cfh:C1707_08385"/>
<evidence type="ECO:0000256" key="1">
    <source>
        <dbReference type="ARBA" id="ARBA00004496"/>
    </source>
</evidence>
<dbReference type="InterPro" id="IPR043128">
    <property type="entry name" value="Rev_trsase/Diguanyl_cyclase"/>
</dbReference>
<comment type="function">
    <text evidence="15 17">Poorly processive, error-prone DNA polymerase involved in untargeted mutagenesis. Copies undamaged DNA at stalled replication forks, which arise in vivo from mismatched or misaligned primer ends. These misaligned primers can be extended by PolIV. Exhibits no 3'-5' exonuclease (proofreading) activity. May be involved in translesional synthesis, in conjunction with the beta clamp from PolIII.</text>
</comment>
<keyword evidence="4 17" id="KW-0515">Mutator protein</keyword>
<keyword evidence="7 17" id="KW-0548">Nucleotidyltransferase</keyword>
<keyword evidence="13 17" id="KW-0238">DNA-binding</keyword>
<keyword evidence="8 17" id="KW-0235">DNA replication</keyword>
<feature type="binding site" evidence="17">
    <location>
        <position position="12"/>
    </location>
    <ligand>
        <name>Mg(2+)</name>
        <dbReference type="ChEBI" id="CHEBI:18420"/>
    </ligand>
</feature>
<dbReference type="Pfam" id="PF11799">
    <property type="entry name" value="IMS_C"/>
    <property type="match status" value="1"/>
</dbReference>
<proteinExistence type="inferred from homology"/>
<dbReference type="FunFam" id="3.40.1170.60:FF:000001">
    <property type="entry name" value="DNA polymerase IV"/>
    <property type="match status" value="1"/>
</dbReference>
<keyword evidence="10 17" id="KW-0227">DNA damage</keyword>
<dbReference type="GO" id="GO:0003887">
    <property type="term" value="F:DNA-directed DNA polymerase activity"/>
    <property type="evidence" value="ECO:0007669"/>
    <property type="project" value="UniProtKB-UniRule"/>
</dbReference>
<gene>
    <name evidence="17" type="primary">dinB</name>
    <name evidence="19" type="ORF">C1707_08385</name>
    <name evidence="20" type="ORF">CFHF_18050</name>
</gene>
<evidence type="ECO:0000256" key="9">
    <source>
        <dbReference type="ARBA" id="ARBA00022723"/>
    </source>
</evidence>
<dbReference type="GO" id="GO:0009432">
    <property type="term" value="P:SOS response"/>
    <property type="evidence" value="ECO:0007669"/>
    <property type="project" value="UniProtKB-ARBA"/>
</dbReference>
<evidence type="ECO:0000256" key="6">
    <source>
        <dbReference type="ARBA" id="ARBA00022679"/>
    </source>
</evidence>
<dbReference type="GO" id="GO:0006281">
    <property type="term" value="P:DNA repair"/>
    <property type="evidence" value="ECO:0007669"/>
    <property type="project" value="UniProtKB-UniRule"/>
</dbReference>
<evidence type="ECO:0000256" key="7">
    <source>
        <dbReference type="ARBA" id="ARBA00022695"/>
    </source>
</evidence>
<dbReference type="Gene3D" id="3.40.1170.60">
    <property type="match status" value="1"/>
</dbReference>
<dbReference type="PROSITE" id="PS50173">
    <property type="entry name" value="UMUC"/>
    <property type="match status" value="1"/>
</dbReference>
<dbReference type="EC" id="2.7.7.7" evidence="17"/>
<evidence type="ECO:0000256" key="10">
    <source>
        <dbReference type="ARBA" id="ARBA00022763"/>
    </source>
</evidence>
<evidence type="ECO:0000256" key="13">
    <source>
        <dbReference type="ARBA" id="ARBA00023125"/>
    </source>
</evidence>
<dbReference type="GO" id="GO:0005829">
    <property type="term" value="C:cytosol"/>
    <property type="evidence" value="ECO:0007669"/>
    <property type="project" value="TreeGrafter"/>
</dbReference>
<dbReference type="FunFam" id="1.10.150.20:FF:000019">
    <property type="entry name" value="DNA polymerase IV"/>
    <property type="match status" value="1"/>
</dbReference>
<dbReference type="Gene3D" id="3.30.1490.100">
    <property type="entry name" value="DNA polymerase, Y-family, little finger domain"/>
    <property type="match status" value="1"/>
</dbReference>
<feature type="binding site" evidence="17">
    <location>
        <position position="106"/>
    </location>
    <ligand>
        <name>Mg(2+)</name>
        <dbReference type="ChEBI" id="CHEBI:18420"/>
    </ligand>
</feature>
<dbReference type="FunFam" id="3.30.1490.100:FF:000004">
    <property type="entry name" value="DNA polymerase IV"/>
    <property type="match status" value="1"/>
</dbReference>
<dbReference type="InterPro" id="IPR053848">
    <property type="entry name" value="IMS_HHH_1"/>
</dbReference>
<evidence type="ECO:0000256" key="16">
    <source>
        <dbReference type="ARBA" id="ARBA00049244"/>
    </source>
</evidence>
<dbReference type="GO" id="GO:0003684">
    <property type="term" value="F:damaged DNA binding"/>
    <property type="evidence" value="ECO:0007669"/>
    <property type="project" value="InterPro"/>
</dbReference>
<evidence type="ECO:0000256" key="4">
    <source>
        <dbReference type="ARBA" id="ARBA00022457"/>
    </source>
</evidence>
<dbReference type="CDD" id="cd03586">
    <property type="entry name" value="PolY_Pol_IV_kappa"/>
    <property type="match status" value="1"/>
</dbReference>
<dbReference type="SUPFAM" id="SSF100879">
    <property type="entry name" value="Lesion bypass DNA polymerase (Y-family), little finger domain"/>
    <property type="match status" value="1"/>
</dbReference>
<keyword evidence="11 17" id="KW-0460">Magnesium</keyword>
<evidence type="ECO:0000313" key="19">
    <source>
        <dbReference type="EMBL" id="AYV46271.1"/>
    </source>
</evidence>
<name>A0A2N5CQA2_9CAUL</name>
<dbReference type="RefSeq" id="WP_101714379.1">
    <property type="nucleotide sequence ID" value="NZ_CP026100.1"/>
</dbReference>
<dbReference type="InterPro" id="IPR050116">
    <property type="entry name" value="DNA_polymerase-Y"/>
</dbReference>
<dbReference type="GO" id="GO:0006261">
    <property type="term" value="P:DNA-templated DNA replication"/>
    <property type="evidence" value="ECO:0007669"/>
    <property type="project" value="UniProtKB-UniRule"/>
</dbReference>
<dbReference type="InterPro" id="IPR017961">
    <property type="entry name" value="DNA_pol_Y-fam_little_finger"/>
</dbReference>
<dbReference type="Pfam" id="PF21999">
    <property type="entry name" value="IMS_HHH_1"/>
    <property type="match status" value="1"/>
</dbReference>
<dbReference type="Proteomes" id="UP000234483">
    <property type="component" value="Unassembled WGS sequence"/>
</dbReference>
<dbReference type="InterPro" id="IPR036775">
    <property type="entry name" value="DNA_pol_Y-fam_lit_finger_sf"/>
</dbReference>
<accession>A0A2N5CQA2</accession>
<comment type="cofactor">
    <cofactor evidence="17">
        <name>Mg(2+)</name>
        <dbReference type="ChEBI" id="CHEBI:18420"/>
    </cofactor>
    <text evidence="17">Binds 2 magnesium ions per subunit.</text>
</comment>
<feature type="site" description="Substrate discrimination" evidence="17">
    <location>
        <position position="17"/>
    </location>
</feature>
<dbReference type="Proteomes" id="UP000281192">
    <property type="component" value="Chromosome"/>
</dbReference>
<dbReference type="PANTHER" id="PTHR11076:SF33">
    <property type="entry name" value="DNA POLYMERASE KAPPA"/>
    <property type="match status" value="1"/>
</dbReference>
<keyword evidence="12 17" id="KW-0239">DNA-directed DNA polymerase</keyword>
<comment type="catalytic activity">
    <reaction evidence="16 17">
        <text>DNA(n) + a 2'-deoxyribonucleoside 5'-triphosphate = DNA(n+1) + diphosphate</text>
        <dbReference type="Rhea" id="RHEA:22508"/>
        <dbReference type="Rhea" id="RHEA-COMP:17339"/>
        <dbReference type="Rhea" id="RHEA-COMP:17340"/>
        <dbReference type="ChEBI" id="CHEBI:33019"/>
        <dbReference type="ChEBI" id="CHEBI:61560"/>
        <dbReference type="ChEBI" id="CHEBI:173112"/>
        <dbReference type="EC" id="2.7.7.7"/>
    </reaction>
</comment>
<feature type="active site" evidence="17">
    <location>
        <position position="107"/>
    </location>
</feature>
<evidence type="ECO:0000256" key="2">
    <source>
        <dbReference type="ARBA" id="ARBA00010945"/>
    </source>
</evidence>
<evidence type="ECO:0000256" key="14">
    <source>
        <dbReference type="ARBA" id="ARBA00023204"/>
    </source>
</evidence>
<evidence type="ECO:0000259" key="18">
    <source>
        <dbReference type="PROSITE" id="PS50173"/>
    </source>
</evidence>
<dbReference type="HAMAP" id="MF_01113">
    <property type="entry name" value="DNApol_IV"/>
    <property type="match status" value="1"/>
</dbReference>
<reference evidence="20 21" key="1">
    <citation type="submission" date="2017-12" db="EMBL/GenBank/DDBJ databases">
        <title>The genome sequence of Caulobacter flavus CGMCC1 15093.</title>
        <authorList>
            <person name="Gao J."/>
            <person name="Mao X."/>
            <person name="Sun J."/>
        </authorList>
    </citation>
    <scope>NUCLEOTIDE SEQUENCE [LARGE SCALE GENOMIC DNA]</scope>
    <source>
        <strain evidence="20 21">CGMCC1 15093</strain>
    </source>
</reference>
<evidence type="ECO:0000313" key="22">
    <source>
        <dbReference type="Proteomes" id="UP000281192"/>
    </source>
</evidence>
<evidence type="ECO:0000313" key="21">
    <source>
        <dbReference type="Proteomes" id="UP000234483"/>
    </source>
</evidence>
<dbReference type="EMBL" id="CP026100">
    <property type="protein sequence ID" value="AYV46271.1"/>
    <property type="molecule type" value="Genomic_DNA"/>
</dbReference>
<keyword evidence="22" id="KW-1185">Reference proteome</keyword>
<dbReference type="InterPro" id="IPR001126">
    <property type="entry name" value="UmuC"/>
</dbReference>
<dbReference type="AlphaFoldDB" id="A0A2N5CQA2"/>
<organism evidence="20 21">
    <name type="scientific">Caulobacter flavus</name>
    <dbReference type="NCBI Taxonomy" id="1679497"/>
    <lineage>
        <taxon>Bacteria</taxon>
        <taxon>Pseudomonadati</taxon>
        <taxon>Pseudomonadota</taxon>
        <taxon>Alphaproteobacteria</taxon>
        <taxon>Caulobacterales</taxon>
        <taxon>Caulobacteraceae</taxon>
        <taxon>Caulobacter</taxon>
    </lineage>
</organism>
<dbReference type="Gene3D" id="3.30.70.270">
    <property type="match status" value="1"/>
</dbReference>
<keyword evidence="14 17" id="KW-0234">DNA repair</keyword>
<dbReference type="OrthoDB" id="9808813at2"/>
<dbReference type="EMBL" id="PJRQ01000039">
    <property type="protein sequence ID" value="PLR09991.1"/>
    <property type="molecule type" value="Genomic_DNA"/>
</dbReference>
<dbReference type="PANTHER" id="PTHR11076">
    <property type="entry name" value="DNA REPAIR POLYMERASE UMUC / TRANSFERASE FAMILY MEMBER"/>
    <property type="match status" value="1"/>
</dbReference>
<evidence type="ECO:0000256" key="3">
    <source>
        <dbReference type="ARBA" id="ARBA00011245"/>
    </source>
</evidence>
<keyword evidence="5 17" id="KW-0963">Cytoplasm</keyword>
<comment type="subcellular location">
    <subcellularLocation>
        <location evidence="1 17">Cytoplasm</location>
    </subcellularLocation>
</comment>
<dbReference type="GO" id="GO:0000287">
    <property type="term" value="F:magnesium ion binding"/>
    <property type="evidence" value="ECO:0007669"/>
    <property type="project" value="UniProtKB-UniRule"/>
</dbReference>
<comment type="similarity">
    <text evidence="2 17">Belongs to the DNA polymerase type-Y family.</text>
</comment>
<keyword evidence="9 17" id="KW-0479">Metal-binding</keyword>
<sequence>MESPPRKIIHIDMDAFFASVEQRDNPALRGTPVVVGSPAARGVIAAASYEARRFGVRSAMPSSTALRKCPQLVFVPHRFEVYRAVSRQIHGIFASYADFIEPLSLDEAYLDVTGNKAGIETATQTARIIRDRIRRETGLTASAGISYNKFLAKMASDQNKPDGQFLVAPGRGEAFVQTLPIGRFYGVGEVTAAKMKRLGIHTGEDLHRQSLSFLQEHFGKSGPWFYGIARGIDHRPVNPDRARKSSGSETTFETDLLDTARIEAEVAALSDKVFAWCEKAGTFGRTVTVKVKYADFQQATRSRSIAGPIIEAERLRRLGQDLVRSVFPLRTGVRLLGVTVSSFDAAATNAAVSQTALPV</sequence>
<evidence type="ECO:0000256" key="8">
    <source>
        <dbReference type="ARBA" id="ARBA00022705"/>
    </source>
</evidence>